<comment type="caution">
    <text evidence="2">The sequence shown here is derived from an EMBL/GenBank/DDBJ whole genome shotgun (WGS) entry which is preliminary data.</text>
</comment>
<keyword evidence="3" id="KW-1185">Reference proteome</keyword>
<protein>
    <recommendedName>
        <fullName evidence="1">Outer membrane protein beta-barrel domain-containing protein</fullName>
    </recommendedName>
</protein>
<dbReference type="Proteomes" id="UP000030185">
    <property type="component" value="Unassembled WGS sequence"/>
</dbReference>
<dbReference type="eggNOG" id="ENOG502Z7U1">
    <property type="taxonomic scope" value="Bacteria"/>
</dbReference>
<accession>A0A098L9G8</accession>
<sequence length="183" mass="21449">MTKFNVVHSDYYFQLDSIRQAAPGNNGALTIGFIVNLKLHDHWDLRLLPNFSLYTRNVVYQFQNKYKSDQITESSYINLPLLVKFKSQRRKNARMYILGGINPGIEAGAKKKEKKETDLRVQNTDLRIDYGFGFDIYYPLFKFSPELRFSHGVKNMLINDDNIYSKSLKKVFTHTVTLYLNFE</sequence>
<organism evidence="2 3">
    <name type="scientific">Sporocytophaga myxococcoides</name>
    <dbReference type="NCBI Taxonomy" id="153721"/>
    <lineage>
        <taxon>Bacteria</taxon>
        <taxon>Pseudomonadati</taxon>
        <taxon>Bacteroidota</taxon>
        <taxon>Cytophagia</taxon>
        <taxon>Cytophagales</taxon>
        <taxon>Cytophagaceae</taxon>
        <taxon>Sporocytophaga</taxon>
    </lineage>
</organism>
<dbReference type="STRING" id="153721.MYP_250"/>
<evidence type="ECO:0000313" key="2">
    <source>
        <dbReference type="EMBL" id="GAL83024.1"/>
    </source>
</evidence>
<dbReference type="EMBL" id="BBLT01000001">
    <property type="protein sequence ID" value="GAL83024.1"/>
    <property type="molecule type" value="Genomic_DNA"/>
</dbReference>
<name>A0A098L9G8_9BACT</name>
<feature type="domain" description="Outer membrane protein beta-barrel" evidence="1">
    <location>
        <begin position="16"/>
        <end position="156"/>
    </location>
</feature>
<dbReference type="Pfam" id="PF13568">
    <property type="entry name" value="OMP_b-brl_2"/>
    <property type="match status" value="1"/>
</dbReference>
<reference evidence="2 3" key="1">
    <citation type="submission" date="2014-09" db="EMBL/GenBank/DDBJ databases">
        <title>Sporocytophaga myxococcoides PG-01 genome sequencing.</title>
        <authorList>
            <person name="Liu L."/>
            <person name="Gao P.J."/>
            <person name="Chen G.J."/>
            <person name="Wang L.S."/>
        </authorList>
    </citation>
    <scope>NUCLEOTIDE SEQUENCE [LARGE SCALE GENOMIC DNA]</scope>
    <source>
        <strain evidence="2 3">PG-01</strain>
    </source>
</reference>
<dbReference type="InterPro" id="IPR025665">
    <property type="entry name" value="Beta-barrel_OMP_2"/>
</dbReference>
<gene>
    <name evidence="2" type="ORF">MYP_250</name>
</gene>
<dbReference type="AlphaFoldDB" id="A0A098L9G8"/>
<evidence type="ECO:0000259" key="1">
    <source>
        <dbReference type="Pfam" id="PF13568"/>
    </source>
</evidence>
<proteinExistence type="predicted"/>
<evidence type="ECO:0000313" key="3">
    <source>
        <dbReference type="Proteomes" id="UP000030185"/>
    </source>
</evidence>